<dbReference type="GO" id="GO:0003968">
    <property type="term" value="F:RNA-directed RNA polymerase activity"/>
    <property type="evidence" value="ECO:0007669"/>
    <property type="project" value="UniProtKB-KW"/>
</dbReference>
<keyword evidence="3" id="KW-0548">Nucleotidyltransferase</keyword>
<evidence type="ECO:0000313" key="6">
    <source>
        <dbReference type="EMBL" id="QKS69535.1"/>
    </source>
</evidence>
<name>A0A8E4FQD3_9VIRU</name>
<dbReference type="Pfam" id="PF00978">
    <property type="entry name" value="RdRP_2"/>
    <property type="match status" value="1"/>
</dbReference>
<dbReference type="GO" id="GO:0003723">
    <property type="term" value="F:RNA binding"/>
    <property type="evidence" value="ECO:0007669"/>
    <property type="project" value="InterPro"/>
</dbReference>
<feature type="domain" description="RNA-dependent RNA polymerase alsuviricetes" evidence="5">
    <location>
        <begin position="691"/>
        <end position="1108"/>
    </location>
</feature>
<evidence type="ECO:0000256" key="3">
    <source>
        <dbReference type="ARBA" id="ARBA00022695"/>
    </source>
</evidence>
<reference evidence="6" key="1">
    <citation type="submission" date="2019-10" db="EMBL/GenBank/DDBJ databases">
        <title>The miscellaneous mycovirome associated to the plant pathogenic fungus Erysiphe necator.</title>
        <authorList>
            <person name="Rodriguez-Romero J."/>
            <person name="Chiapello M."/>
            <person name="Cordoba L."/>
            <person name="Turina M."/>
            <person name="Ayllon M.A."/>
        </authorList>
    </citation>
    <scope>NUCLEOTIDE SEQUENCE</scope>
    <source>
        <strain evidence="6">PMS15_DN14270</strain>
    </source>
</reference>
<feature type="region of interest" description="Disordered" evidence="4">
    <location>
        <begin position="550"/>
        <end position="572"/>
    </location>
</feature>
<keyword evidence="2" id="KW-0808">Transferase</keyword>
<evidence type="ECO:0000256" key="2">
    <source>
        <dbReference type="ARBA" id="ARBA00022679"/>
    </source>
</evidence>
<sequence length="1134" mass="125498">MADRLAALANPNSSYYANINNLLARAMADADAANNSRRKVMLPFKVPQESVAEYERIFGWKIVIENHGLRSAFSPHVTGLTYCMALRNMMSLGSDGEEVIAIDADLPLIVAKGASYVKVVRSHLSNRLSAGYVLEDAQLARLMHSGNQAVKLAASSMVSELREGGGTRVFDDVTSSEIRGDVVLLDHSRTSMSLIQAVACASAWHASAVRGVCFFQPEMLTEREGALSAFPGQFYVDDERDLITYVPAESPETSFSHCWSALRSFFVNHECVYDGKTWLVEKHLGSNGIFHYVANRSDEPWGFPSELGANYYSSDLTEWIELEYPTRGGVLDGSDPVYWRREKVRLLKSLYEKTMAVMLTVDPKRLTREEVMSVMRAYNNTSVVGGDTVKRPVRVYAGDLARAAVPILAQVVCRRAAASAECSHVLTELRRRYNVAGEGMLALFWEVCCTGMAFAQEISLAGAFVSGAGDLTQLVDGTVNMSVLARDVPLTVTITQVVGGGVVRDCGKFCPGFPGAKPSFVMDLLARARKFADVGASMFSGGFDAEEVVSDGGTDGGVKVPSGSRGDGSLRGAAGASAVMQQESYERATVEERDGLSGKLYSKLVAEQDAAMYVNVPRRVETYESVMEVPDVVVPTIFSDPAAMQDDYDDGFPGVSMHDPEIVPHVASTEDTSIVREMFMSVNDSKREIATPKHVRRAKGRAGAAGVLPRTQMGVLAAVGKRNSDVPMNREFVDFSMTPKQAVDKIQEVCYVADWRDKLAGHLQSGLWQPNQEDLNVYVGKVDTQKAEAMLKTFFCASDVDLHRWILMVKSKSKPPVDPGAHEKVPLPQTIMYNESKEYNAMYSSQLARFQSVVESLMRPNIQFNDRRSPADHEIWFNSLEPVRRTAKTLYSYQGDSYNFDRSQELTAFSVELEFYRRHGLDEHTLELWKQTMGVKTAVSLMHGVLMHIVLQGLSGIFKTLFRNGLVTLASVVDATRITPETLVSLDIKGDDYTLETVVPIDVARAVEVLAWRYNFSAKLWGCDYLYFCSKYWVQVDGWWYWVTDPERKYESLCAAVAVDSKGDTTLAEKWTSLKDDLRHYNNGLVVEELARAVQAANPRRTRPPLALIGGLARFAEDRDAFFAFYGPAEVVGL</sequence>
<evidence type="ECO:0000256" key="4">
    <source>
        <dbReference type="SAM" id="MobiDB-lite"/>
    </source>
</evidence>
<proteinExistence type="predicted"/>
<dbReference type="InterPro" id="IPR001788">
    <property type="entry name" value="RNA-dep_RNA_pol_alsuvir"/>
</dbReference>
<protein>
    <submittedName>
        <fullName evidence="6">RNA-dependent RNA polymerase</fullName>
    </submittedName>
</protein>
<evidence type="ECO:0000259" key="5">
    <source>
        <dbReference type="Pfam" id="PF00978"/>
    </source>
</evidence>
<dbReference type="SUPFAM" id="SSF56672">
    <property type="entry name" value="DNA/RNA polymerases"/>
    <property type="match status" value="1"/>
</dbReference>
<accession>A0A8E4FQD3</accession>
<dbReference type="EMBL" id="MN630180">
    <property type="protein sequence ID" value="QKS69535.1"/>
    <property type="molecule type" value="Genomic_RNA"/>
</dbReference>
<keyword evidence="1 6" id="KW-0696">RNA-directed RNA polymerase</keyword>
<dbReference type="GO" id="GO:0006351">
    <property type="term" value="P:DNA-templated transcription"/>
    <property type="evidence" value="ECO:0007669"/>
    <property type="project" value="InterPro"/>
</dbReference>
<evidence type="ECO:0000256" key="1">
    <source>
        <dbReference type="ARBA" id="ARBA00022484"/>
    </source>
</evidence>
<dbReference type="InterPro" id="IPR043502">
    <property type="entry name" value="DNA/RNA_pol_sf"/>
</dbReference>
<organism evidence="6">
    <name type="scientific">Erysiphe necator associated bluner-like virus 1</name>
    <dbReference type="NCBI Taxonomy" id="2744810"/>
    <lineage>
        <taxon>Viruses</taxon>
        <taxon>Riboviria</taxon>
        <taxon>Orthornavirae</taxon>
        <taxon>Kitrinoviricota</taxon>
        <taxon>Alsuviricetes</taxon>
        <taxon>Martellivirales</taxon>
        <taxon>Kitaviridae</taxon>
        <taxon>Blunervirus</taxon>
    </lineage>
</organism>